<feature type="region of interest" description="Disordered" evidence="1">
    <location>
        <begin position="49"/>
        <end position="69"/>
    </location>
</feature>
<evidence type="ECO:0000313" key="2">
    <source>
        <dbReference type="EnsemblMetazoa" id="XP_029348569.1"/>
    </source>
</evidence>
<reference evidence="3" key="1">
    <citation type="submission" date="2010-06" db="EMBL/GenBank/DDBJ databases">
        <authorList>
            <person name="Jiang H."/>
            <person name="Abraham K."/>
            <person name="Ali S."/>
            <person name="Alsbrooks S.L."/>
            <person name="Anim B.N."/>
            <person name="Anosike U.S."/>
            <person name="Attaway T."/>
            <person name="Bandaranaike D.P."/>
            <person name="Battles P.K."/>
            <person name="Bell S.N."/>
            <person name="Bell A.V."/>
            <person name="Beltran B."/>
            <person name="Bickham C."/>
            <person name="Bustamante Y."/>
            <person name="Caleb T."/>
            <person name="Canada A."/>
            <person name="Cardenas V."/>
            <person name="Carter K."/>
            <person name="Chacko J."/>
            <person name="Chandrabose M.N."/>
            <person name="Chavez D."/>
            <person name="Chavez A."/>
            <person name="Chen L."/>
            <person name="Chu H.-S."/>
            <person name="Claassen K.J."/>
            <person name="Cockrell R."/>
            <person name="Collins M."/>
            <person name="Cooper J.A."/>
            <person name="Cree A."/>
            <person name="Curry S.M."/>
            <person name="Da Y."/>
            <person name="Dao M.D."/>
            <person name="Das B."/>
            <person name="Davila M.-L."/>
            <person name="Davy-Carroll L."/>
            <person name="Denson S."/>
            <person name="Dinh H."/>
            <person name="Ebong V.E."/>
            <person name="Edwards J.R."/>
            <person name="Egan A."/>
            <person name="El-Daye J."/>
            <person name="Escobedo L."/>
            <person name="Fernandez S."/>
            <person name="Fernando P.R."/>
            <person name="Flagg N."/>
            <person name="Forbes L.D."/>
            <person name="Fowler R.G."/>
            <person name="Fu Q."/>
            <person name="Gabisi R.A."/>
            <person name="Ganer J."/>
            <person name="Garbino Pronczuk A."/>
            <person name="Garcia R.M."/>
            <person name="Garner T."/>
            <person name="Garrett T.E."/>
            <person name="Gonzalez D.A."/>
            <person name="Hamid H."/>
            <person name="Hawkins E.S."/>
            <person name="Hirani K."/>
            <person name="Hogues M.E."/>
            <person name="Hollins B."/>
            <person name="Hsiao C.-H."/>
            <person name="Jabil R."/>
            <person name="James M.L."/>
            <person name="Jhangiani S.N."/>
            <person name="Johnson B."/>
            <person name="Johnson Q."/>
            <person name="Joshi V."/>
            <person name="Kalu J.B."/>
            <person name="Kam C."/>
            <person name="Kashfia A."/>
            <person name="Keebler J."/>
            <person name="Kisamo H."/>
            <person name="Kovar C.L."/>
            <person name="Lago L.A."/>
            <person name="Lai C.-Y."/>
            <person name="Laidlaw J."/>
            <person name="Lara F."/>
            <person name="Le T.-K."/>
            <person name="Lee S.L."/>
            <person name="Legall F.H."/>
            <person name="Lemon S.J."/>
            <person name="Lewis L.R."/>
            <person name="Li B."/>
            <person name="Liu Y."/>
            <person name="Liu Y.-S."/>
            <person name="Lopez J."/>
            <person name="Lozado R.J."/>
            <person name="Lu J."/>
            <person name="Madu R.C."/>
            <person name="Maheshwari M."/>
            <person name="Maheshwari R."/>
            <person name="Malloy K."/>
            <person name="Martinez E."/>
            <person name="Mathew T."/>
            <person name="Mercado I.C."/>
            <person name="Mercado C."/>
            <person name="Meyer B."/>
            <person name="Montgomery K."/>
            <person name="Morgan M.B."/>
            <person name="Munidasa M."/>
            <person name="Nazareth L.V."/>
            <person name="Nelson J."/>
            <person name="Ng B.M."/>
            <person name="Nguyen N.B."/>
            <person name="Nguyen P.Q."/>
            <person name="Nguyen T."/>
            <person name="Obregon M."/>
            <person name="Okwuonu G.O."/>
            <person name="Onwere C.G."/>
            <person name="Orozco G."/>
            <person name="Parra A."/>
            <person name="Patel S."/>
            <person name="Patil S."/>
            <person name="Perez A."/>
            <person name="Perez Y."/>
            <person name="Pham C."/>
            <person name="Primus E.L."/>
            <person name="Pu L.-L."/>
            <person name="Puazo M."/>
            <person name="Qin X."/>
            <person name="Quiroz J.B."/>
            <person name="Reese J."/>
            <person name="Richards S."/>
            <person name="Rives C.M."/>
            <person name="Robberts R."/>
            <person name="Ruiz S.J."/>
            <person name="Ruiz M.J."/>
            <person name="Santibanez J."/>
            <person name="Schneider B.W."/>
            <person name="Sisson I."/>
            <person name="Smith M."/>
            <person name="Sodergren E."/>
            <person name="Song X.-Z."/>
            <person name="Song B.B."/>
            <person name="Summersgill H."/>
            <person name="Thelus R."/>
            <person name="Thornton R.D."/>
            <person name="Trejos Z.Y."/>
            <person name="Usmani K."/>
            <person name="Vattathil S."/>
            <person name="Villasana D."/>
            <person name="Walker D.L."/>
            <person name="Wang S."/>
            <person name="Wang K."/>
            <person name="White C.S."/>
            <person name="Williams A.C."/>
            <person name="Williamson J."/>
            <person name="Wilson K."/>
            <person name="Woghiren I.O."/>
            <person name="Woodworth J.R."/>
            <person name="Worley K.C."/>
            <person name="Wright R.A."/>
            <person name="Wu W."/>
            <person name="Young L."/>
            <person name="Zhang L."/>
            <person name="Zhang J."/>
            <person name="Zhu Y."/>
            <person name="Muzny D.M."/>
            <person name="Weinstock G."/>
            <person name="Gibbs R.A."/>
        </authorList>
    </citation>
    <scope>NUCLEOTIDE SEQUENCE [LARGE SCALE GENOMIC DNA]</scope>
    <source>
        <strain evidence="3">LSR1</strain>
    </source>
</reference>
<name>A0A8R2JWZ8_ACYPI</name>
<dbReference type="Proteomes" id="UP000007819">
    <property type="component" value="Chromosome X"/>
</dbReference>
<dbReference type="KEGG" id="api:100571223"/>
<dbReference type="AlphaFoldDB" id="A0A8R2JWZ8"/>
<dbReference type="RefSeq" id="XP_029348569.1">
    <property type="nucleotide sequence ID" value="XM_029492709.1"/>
</dbReference>
<accession>A0A8R2JWZ8</accession>
<evidence type="ECO:0000313" key="3">
    <source>
        <dbReference type="Proteomes" id="UP000007819"/>
    </source>
</evidence>
<evidence type="ECO:0000256" key="1">
    <source>
        <dbReference type="SAM" id="MobiDB-lite"/>
    </source>
</evidence>
<proteinExistence type="predicted"/>
<organism evidence="2 3">
    <name type="scientific">Acyrthosiphon pisum</name>
    <name type="common">Pea aphid</name>
    <dbReference type="NCBI Taxonomy" id="7029"/>
    <lineage>
        <taxon>Eukaryota</taxon>
        <taxon>Metazoa</taxon>
        <taxon>Ecdysozoa</taxon>
        <taxon>Arthropoda</taxon>
        <taxon>Hexapoda</taxon>
        <taxon>Insecta</taxon>
        <taxon>Pterygota</taxon>
        <taxon>Neoptera</taxon>
        <taxon>Paraneoptera</taxon>
        <taxon>Hemiptera</taxon>
        <taxon>Sternorrhyncha</taxon>
        <taxon>Aphidomorpha</taxon>
        <taxon>Aphidoidea</taxon>
        <taxon>Aphididae</taxon>
        <taxon>Macrosiphini</taxon>
        <taxon>Acyrthosiphon</taxon>
    </lineage>
</organism>
<dbReference type="GeneID" id="100571223"/>
<reference evidence="2" key="2">
    <citation type="submission" date="2022-06" db="UniProtKB">
        <authorList>
            <consortium name="EnsemblMetazoa"/>
        </authorList>
    </citation>
    <scope>IDENTIFICATION</scope>
</reference>
<dbReference type="EnsemblMetazoa" id="XM_029492709.1">
    <property type="protein sequence ID" value="XP_029348569.1"/>
    <property type="gene ID" value="LOC100571223"/>
</dbReference>
<keyword evidence="3" id="KW-1185">Reference proteome</keyword>
<sequence>MADREVVQDEEEVILDLGGNEDMDLIQFFIDNKNKKIIPRYPDSYCSPSFEDNNTTKVDQDEKSNPYEINLSTPKENYKTILKWAVIPETGIPKFVFNYRSIFYLLYIV</sequence>
<protein>
    <submittedName>
        <fullName evidence="2">Uncharacterized protein</fullName>
    </submittedName>
</protein>